<reference evidence="2" key="3">
    <citation type="submission" date="2018-08" db="UniProtKB">
        <authorList>
            <consortium name="EnsemblPlants"/>
        </authorList>
    </citation>
    <scope>IDENTIFICATION</scope>
    <source>
        <strain evidence="2">cv. Bd21</strain>
    </source>
</reference>
<reference evidence="1" key="2">
    <citation type="submission" date="2017-06" db="EMBL/GenBank/DDBJ databases">
        <title>WGS assembly of Brachypodium distachyon.</title>
        <authorList>
            <consortium name="The International Brachypodium Initiative"/>
            <person name="Lucas S."/>
            <person name="Harmon-Smith M."/>
            <person name="Lail K."/>
            <person name="Tice H."/>
            <person name="Grimwood J."/>
            <person name="Bruce D."/>
            <person name="Barry K."/>
            <person name="Shu S."/>
            <person name="Lindquist E."/>
            <person name="Wang M."/>
            <person name="Pitluck S."/>
            <person name="Vogel J.P."/>
            <person name="Garvin D.F."/>
            <person name="Mockler T.C."/>
            <person name="Schmutz J."/>
            <person name="Rokhsar D."/>
            <person name="Bevan M.W."/>
        </authorList>
    </citation>
    <scope>NUCLEOTIDE SEQUENCE</scope>
    <source>
        <strain evidence="1">Bd21</strain>
    </source>
</reference>
<dbReference type="SUPFAM" id="SSF63825">
    <property type="entry name" value="YWTD domain"/>
    <property type="match status" value="1"/>
</dbReference>
<gene>
    <name evidence="1" type="ORF">BRADI_1g08521v3</name>
</gene>
<protein>
    <recommendedName>
        <fullName evidence="4">DUF1618 domain-containing protein</fullName>
    </recommendedName>
</protein>
<keyword evidence="3" id="KW-1185">Reference proteome</keyword>
<dbReference type="PANTHER" id="PTHR33085">
    <property type="entry name" value="OS12G0113100 PROTEIN-RELATED"/>
    <property type="match status" value="1"/>
</dbReference>
<evidence type="ECO:0000313" key="2">
    <source>
        <dbReference type="EnsemblPlants" id="KQK13193"/>
    </source>
</evidence>
<evidence type="ECO:0000313" key="1">
    <source>
        <dbReference type="EMBL" id="KQK13193.1"/>
    </source>
</evidence>
<dbReference type="Gramene" id="KQK13193">
    <property type="protein sequence ID" value="KQK13193"/>
    <property type="gene ID" value="BRADI_1g08521v3"/>
</dbReference>
<organism evidence="1">
    <name type="scientific">Brachypodium distachyon</name>
    <name type="common">Purple false brome</name>
    <name type="synonym">Trachynia distachya</name>
    <dbReference type="NCBI Taxonomy" id="15368"/>
    <lineage>
        <taxon>Eukaryota</taxon>
        <taxon>Viridiplantae</taxon>
        <taxon>Streptophyta</taxon>
        <taxon>Embryophyta</taxon>
        <taxon>Tracheophyta</taxon>
        <taxon>Spermatophyta</taxon>
        <taxon>Magnoliopsida</taxon>
        <taxon>Liliopsida</taxon>
        <taxon>Poales</taxon>
        <taxon>Poaceae</taxon>
        <taxon>BOP clade</taxon>
        <taxon>Pooideae</taxon>
        <taxon>Stipodae</taxon>
        <taxon>Brachypodieae</taxon>
        <taxon>Brachypodium</taxon>
    </lineage>
</organism>
<sequence length="361" mass="40384">MPRRPAGGRGGGRAANRPCTRHLYLVTEDWIDGYSIRKVDLSEDHGASESDTAEHEPRRLPPVVFRLEAPHDGPHHFAAAIGTKIMALHNTRRRDVPVFDVRTRCLTFGPPMPGGVPARPIYIPLGDNLFRLDYGRFEMLPPPPPPEQPPRWKMVSNDIGIEEWSWQSVSAPFPPYKYRRVTSHAVHPDGRTIFVSVSVDGRATGDTLTFDTATEYPWPSACYDGELGAWVGLTADPATLGHICSCQAPSTEDISRQPPAWKLSREKLFCRDPAEKHAGATLVYLGTGHKSRFCLVECVSLDDRPRHGHALALLRLTTFSLKYSKNGDLRTTGRRRVRSFKLSKEMGRDSGFLKNPVAFWL</sequence>
<name>A0A0Q3KQ09_BRADI</name>
<dbReference type="InterPro" id="IPR012871">
    <property type="entry name" value="DUF1668_ORYSA"/>
</dbReference>
<evidence type="ECO:0000313" key="3">
    <source>
        <dbReference type="Proteomes" id="UP000008810"/>
    </source>
</evidence>
<dbReference type="EMBL" id="CM000880">
    <property type="protein sequence ID" value="KQK13193.1"/>
    <property type="molecule type" value="Genomic_DNA"/>
</dbReference>
<dbReference type="FunCoup" id="A0A0Q3KQ09">
    <property type="interactions" value="662"/>
</dbReference>
<dbReference type="InParanoid" id="A0A0Q3KQ09"/>
<dbReference type="AlphaFoldDB" id="A0A0Q3KQ09"/>
<reference evidence="1 2" key="1">
    <citation type="journal article" date="2010" name="Nature">
        <title>Genome sequencing and analysis of the model grass Brachypodium distachyon.</title>
        <authorList>
            <consortium name="International Brachypodium Initiative"/>
        </authorList>
    </citation>
    <scope>NUCLEOTIDE SEQUENCE [LARGE SCALE GENOMIC DNA]</scope>
    <source>
        <strain evidence="1 2">Bd21</strain>
    </source>
</reference>
<dbReference type="Proteomes" id="UP000008810">
    <property type="component" value="Chromosome 1"/>
</dbReference>
<proteinExistence type="predicted"/>
<evidence type="ECO:0008006" key="4">
    <source>
        <dbReference type="Google" id="ProtNLM"/>
    </source>
</evidence>
<accession>A0A0Q3KQ09</accession>
<dbReference type="EnsemblPlants" id="KQK13193">
    <property type="protein sequence ID" value="KQK13193"/>
    <property type="gene ID" value="BRADI_1g08521v3"/>
</dbReference>
<dbReference type="OrthoDB" id="635005at2759"/>
<dbReference type="Pfam" id="PF07893">
    <property type="entry name" value="DUF1668"/>
    <property type="match status" value="1"/>
</dbReference>
<dbReference type="PANTHER" id="PTHR33085:SF123">
    <property type="entry name" value="OS02G0604200 PROTEIN"/>
    <property type="match status" value="1"/>
</dbReference>